<protein>
    <submittedName>
        <fullName evidence="1">Uncharacterized protein</fullName>
    </submittedName>
</protein>
<dbReference type="EMBL" id="BOMN01000124">
    <property type="protein sequence ID" value="GIE25606.1"/>
    <property type="molecule type" value="Genomic_DNA"/>
</dbReference>
<dbReference type="InterPro" id="IPR029063">
    <property type="entry name" value="SAM-dependent_MTases_sf"/>
</dbReference>
<evidence type="ECO:0000313" key="1">
    <source>
        <dbReference type="EMBL" id="GIE25606.1"/>
    </source>
</evidence>
<reference evidence="1 2" key="1">
    <citation type="submission" date="2021-01" db="EMBL/GenBank/DDBJ databases">
        <title>Whole genome shotgun sequence of Actinoplanes humidus NBRC 14915.</title>
        <authorList>
            <person name="Komaki H."/>
            <person name="Tamura T."/>
        </authorList>
    </citation>
    <scope>NUCLEOTIDE SEQUENCE [LARGE SCALE GENOMIC DNA]</scope>
    <source>
        <strain evidence="1 2">NBRC 14915</strain>
    </source>
</reference>
<evidence type="ECO:0000313" key="2">
    <source>
        <dbReference type="Proteomes" id="UP000603200"/>
    </source>
</evidence>
<proteinExistence type="predicted"/>
<gene>
    <name evidence="1" type="ORF">Ahu01nite_087080</name>
</gene>
<dbReference type="RefSeq" id="WP_203842545.1">
    <property type="nucleotide sequence ID" value="NZ_BAAATV010000025.1"/>
</dbReference>
<keyword evidence="2" id="KW-1185">Reference proteome</keyword>
<organism evidence="1 2">
    <name type="scientific">Winogradskya humida</name>
    <dbReference type="NCBI Taxonomy" id="113566"/>
    <lineage>
        <taxon>Bacteria</taxon>
        <taxon>Bacillati</taxon>
        <taxon>Actinomycetota</taxon>
        <taxon>Actinomycetes</taxon>
        <taxon>Micromonosporales</taxon>
        <taxon>Micromonosporaceae</taxon>
        <taxon>Winogradskya</taxon>
    </lineage>
</organism>
<name>A0ABQ4A436_9ACTN</name>
<comment type="caution">
    <text evidence="1">The sequence shown here is derived from an EMBL/GenBank/DDBJ whole genome shotgun (WGS) entry which is preliminary data.</text>
</comment>
<dbReference type="SUPFAM" id="SSF53335">
    <property type="entry name" value="S-adenosyl-L-methionine-dependent methyltransferases"/>
    <property type="match status" value="1"/>
</dbReference>
<sequence length="284" mass="30568">MANRHFGKAGDVWKHLMVCEVLAAAEPTHYAESHAGSGAYDLVYDDERNYGVGHFLEVSAVVDTLGASAYAHALHRFTSTGRARYPGSALQAMTLLGDTSEYLFCDVDPVSAEDLRLWGRNLELSRCQVVEHDGMTAVAEWLDTCAGSRCVVHIDPFDPFAAQPGGLSAVQLAGQVAESGSVLVYWYGFDSPLEQAWALAEIAQRTSKPLTCLDVLVTDETGQGMNGDLGVGTTPGTGFGVVLANVEEQVIANCDRLGRDLIRTYAGKRLPNGQQGGLRFTRRA</sequence>
<dbReference type="Proteomes" id="UP000603200">
    <property type="component" value="Unassembled WGS sequence"/>
</dbReference>
<dbReference type="Gene3D" id="3.40.50.150">
    <property type="entry name" value="Vaccinia Virus protein VP39"/>
    <property type="match status" value="1"/>
</dbReference>
<accession>A0ABQ4A436</accession>